<keyword evidence="1" id="KW-0472">Membrane</keyword>
<accession>A0A370DKS4</accession>
<organism evidence="2 3">
    <name type="scientific">endosymbiont of Galathealinum brachiosum</name>
    <dbReference type="NCBI Taxonomy" id="2200906"/>
    <lineage>
        <taxon>Bacteria</taxon>
        <taxon>Pseudomonadati</taxon>
        <taxon>Pseudomonadota</taxon>
        <taxon>Gammaproteobacteria</taxon>
        <taxon>sulfur-oxidizing symbionts</taxon>
    </lineage>
</organism>
<proteinExistence type="predicted"/>
<dbReference type="Proteomes" id="UP000254266">
    <property type="component" value="Unassembled WGS sequence"/>
</dbReference>
<reference evidence="2 3" key="1">
    <citation type="journal article" date="2018" name="ISME J.">
        <title>Endosymbiont genomes yield clues of tubeworm success.</title>
        <authorList>
            <person name="Li Y."/>
            <person name="Liles M.R."/>
            <person name="Halanych K.M."/>
        </authorList>
    </citation>
    <scope>NUCLEOTIDE SEQUENCE [LARGE SCALE GENOMIC DNA]</scope>
    <source>
        <strain evidence="2">A1464</strain>
    </source>
</reference>
<gene>
    <name evidence="2" type="ORF">DIZ80_04625</name>
</gene>
<dbReference type="AlphaFoldDB" id="A0A370DKS4"/>
<name>A0A370DKS4_9GAMM</name>
<evidence type="ECO:0000313" key="2">
    <source>
        <dbReference type="EMBL" id="RDH84756.1"/>
    </source>
</evidence>
<keyword evidence="3" id="KW-1185">Reference proteome</keyword>
<keyword evidence="1" id="KW-0812">Transmembrane</keyword>
<keyword evidence="1" id="KW-1133">Transmembrane helix</keyword>
<evidence type="ECO:0000256" key="1">
    <source>
        <dbReference type="SAM" id="Phobius"/>
    </source>
</evidence>
<feature type="transmembrane region" description="Helical" evidence="1">
    <location>
        <begin position="16"/>
        <end position="34"/>
    </location>
</feature>
<protein>
    <submittedName>
        <fullName evidence="2">Uncharacterized protein</fullName>
    </submittedName>
</protein>
<sequence length="59" mass="6604">MTNDNVNNYQLSPTPLFSLFIVLAGMFVEIFATVQKMKKAISLMNTKNLLTGMPVLILQ</sequence>
<evidence type="ECO:0000313" key="3">
    <source>
        <dbReference type="Proteomes" id="UP000254266"/>
    </source>
</evidence>
<dbReference type="EMBL" id="QFXC01000007">
    <property type="protein sequence ID" value="RDH84756.1"/>
    <property type="molecule type" value="Genomic_DNA"/>
</dbReference>
<comment type="caution">
    <text evidence="2">The sequence shown here is derived from an EMBL/GenBank/DDBJ whole genome shotgun (WGS) entry which is preliminary data.</text>
</comment>